<keyword evidence="1" id="KW-0472">Membrane</keyword>
<evidence type="ECO:0000256" key="1">
    <source>
        <dbReference type="SAM" id="Phobius"/>
    </source>
</evidence>
<sequence length="76" mass="8656">MEPKKTNRNLLYKGVQNMGICLFLMFVGPTILYLAFSNQDKATYILVLSIGILLSLGAIFFLFRGIYIIMKSLFND</sequence>
<dbReference type="Pfam" id="PF19589">
    <property type="entry name" value="DUF6095"/>
    <property type="match status" value="1"/>
</dbReference>
<dbReference type="Proteomes" id="UP000321734">
    <property type="component" value="Unassembled WGS sequence"/>
</dbReference>
<proteinExistence type="predicted"/>
<dbReference type="AlphaFoldDB" id="A0A5C7AI13"/>
<accession>A0A5C7AI13</accession>
<organism evidence="2 3">
    <name type="scientific">Gelidibacter salicanalis</name>
    <dbReference type="NCBI Taxonomy" id="291193"/>
    <lineage>
        <taxon>Bacteria</taxon>
        <taxon>Pseudomonadati</taxon>
        <taxon>Bacteroidota</taxon>
        <taxon>Flavobacteriia</taxon>
        <taxon>Flavobacteriales</taxon>
        <taxon>Flavobacteriaceae</taxon>
        <taxon>Gelidibacter</taxon>
    </lineage>
</organism>
<dbReference type="InterPro" id="IPR046077">
    <property type="entry name" value="DUF6095"/>
</dbReference>
<gene>
    <name evidence="2" type="ORF">ES711_09300</name>
</gene>
<evidence type="ECO:0000313" key="2">
    <source>
        <dbReference type="EMBL" id="TXE07634.1"/>
    </source>
</evidence>
<comment type="caution">
    <text evidence="2">The sequence shown here is derived from an EMBL/GenBank/DDBJ whole genome shotgun (WGS) entry which is preliminary data.</text>
</comment>
<dbReference type="OrthoDB" id="1447634at2"/>
<feature type="transmembrane region" description="Helical" evidence="1">
    <location>
        <begin position="20"/>
        <end position="36"/>
    </location>
</feature>
<evidence type="ECO:0000313" key="3">
    <source>
        <dbReference type="Proteomes" id="UP000321734"/>
    </source>
</evidence>
<dbReference type="RefSeq" id="WP_146892906.1">
    <property type="nucleotide sequence ID" value="NZ_VORX01000004.1"/>
</dbReference>
<name>A0A5C7AI13_9FLAO</name>
<keyword evidence="3" id="KW-1185">Reference proteome</keyword>
<reference evidence="2 3" key="1">
    <citation type="submission" date="2019-08" db="EMBL/GenBank/DDBJ databases">
        <title>Genome sequence of Gelidibacter salicanalis IC162T.</title>
        <authorList>
            <person name="Bowman J.P."/>
        </authorList>
    </citation>
    <scope>NUCLEOTIDE SEQUENCE [LARGE SCALE GENOMIC DNA]</scope>
    <source>
        <strain evidence="2 3">IC162</strain>
    </source>
</reference>
<dbReference type="EMBL" id="VORX01000004">
    <property type="protein sequence ID" value="TXE07634.1"/>
    <property type="molecule type" value="Genomic_DNA"/>
</dbReference>
<feature type="transmembrane region" description="Helical" evidence="1">
    <location>
        <begin position="42"/>
        <end position="63"/>
    </location>
</feature>
<keyword evidence="1" id="KW-1133">Transmembrane helix</keyword>
<protein>
    <submittedName>
        <fullName evidence="2">Uncharacterized protein</fullName>
    </submittedName>
</protein>
<keyword evidence="1" id="KW-0812">Transmembrane</keyword>